<evidence type="ECO:0000256" key="6">
    <source>
        <dbReference type="ARBA" id="ARBA00023033"/>
    </source>
</evidence>
<dbReference type="InterPro" id="IPR001128">
    <property type="entry name" value="Cyt_P450"/>
</dbReference>
<dbReference type="InterPro" id="IPR050196">
    <property type="entry name" value="Cytochrome_P450_Monoox"/>
</dbReference>
<dbReference type="PANTHER" id="PTHR24291">
    <property type="entry name" value="CYTOCHROME P450 FAMILY 4"/>
    <property type="match status" value="1"/>
</dbReference>
<dbReference type="InterPro" id="IPR002401">
    <property type="entry name" value="Cyt_P450_E_grp-I"/>
</dbReference>
<dbReference type="PRINTS" id="PR00385">
    <property type="entry name" value="P450"/>
</dbReference>
<sequence length="448" mass="51304">MVQQSTQEKIPGLQFPENGRFLVRMRLDPLSAFQDLARTYGDVAHMKFGKQDAYLLSHPDNIRDVLVVHQQQMRKPGALRQPLGGNGLLRSEGEFHKQQRRLIQPAFHRQRIASYAQTMVEYTQRLSGRWQDGMQVDMAQEMMGLTLAIIAQTMFGARVEDDTAAVREALTPLLQMGGASRLDPLNALLEYLPLPSKKRRIEARVRLDAIVYRIISERRASGEDQGDLLSMLLLARDEEGNGSGMDDAQLHDEVMTLFVAGHETTANALSWTWYLLSQHPEVEEKLQRELDTVLAGRLPGVEDVPRLTYTEMVLTEAMRLYPPAWIIGRRTVDEYRVRQYTIPANSLLIMSQYVVHHDPHWYPDPFRFDPERWTPEARVNRPKYAYFPFGGGPRLCIGEAFAWMEGELALATLAQRWRARLLPGHHVQTEPLITLRPKGGLPMVLHRR</sequence>
<dbReference type="InterPro" id="IPR036396">
    <property type="entry name" value="Cyt_P450_sf"/>
</dbReference>
<dbReference type="CDD" id="cd20620">
    <property type="entry name" value="CYP132-like"/>
    <property type="match status" value="1"/>
</dbReference>
<keyword evidence="3 7" id="KW-0479">Metal-binding</keyword>
<dbReference type="InterPro" id="IPR017972">
    <property type="entry name" value="Cyt_P450_CS"/>
</dbReference>
<name>A0ABQ3VIP4_9CHLR</name>
<evidence type="ECO:0000256" key="1">
    <source>
        <dbReference type="ARBA" id="ARBA00010617"/>
    </source>
</evidence>
<protein>
    <submittedName>
        <fullName evidence="8">Cytochrome P450</fullName>
    </submittedName>
</protein>
<evidence type="ECO:0000256" key="5">
    <source>
        <dbReference type="ARBA" id="ARBA00023004"/>
    </source>
</evidence>
<comment type="caution">
    <text evidence="8">The sequence shown here is derived from an EMBL/GenBank/DDBJ whole genome shotgun (WGS) entry which is preliminary data.</text>
</comment>
<keyword evidence="5 7" id="KW-0408">Iron</keyword>
<dbReference type="PANTHER" id="PTHR24291:SF50">
    <property type="entry name" value="BIFUNCTIONAL ALBAFLAVENONE MONOOXYGENASE_TERPENE SYNTHASE"/>
    <property type="match status" value="1"/>
</dbReference>
<dbReference type="PROSITE" id="PS00086">
    <property type="entry name" value="CYTOCHROME_P450"/>
    <property type="match status" value="1"/>
</dbReference>
<dbReference type="Proteomes" id="UP000635565">
    <property type="component" value="Unassembled WGS sequence"/>
</dbReference>
<organism evidence="8 9">
    <name type="scientific">Dictyobacter formicarum</name>
    <dbReference type="NCBI Taxonomy" id="2778368"/>
    <lineage>
        <taxon>Bacteria</taxon>
        <taxon>Bacillati</taxon>
        <taxon>Chloroflexota</taxon>
        <taxon>Ktedonobacteria</taxon>
        <taxon>Ktedonobacterales</taxon>
        <taxon>Dictyobacteraceae</taxon>
        <taxon>Dictyobacter</taxon>
    </lineage>
</organism>
<dbReference type="RefSeq" id="WP_201363336.1">
    <property type="nucleotide sequence ID" value="NZ_BNJJ01000010.1"/>
</dbReference>
<dbReference type="SUPFAM" id="SSF48264">
    <property type="entry name" value="Cytochrome P450"/>
    <property type="match status" value="1"/>
</dbReference>
<dbReference type="Pfam" id="PF00067">
    <property type="entry name" value="p450"/>
    <property type="match status" value="1"/>
</dbReference>
<proteinExistence type="inferred from homology"/>
<reference evidence="8 9" key="1">
    <citation type="journal article" date="2021" name="Int. J. Syst. Evol. Microbiol.">
        <title>Reticulibacter mediterranei gen. nov., sp. nov., within the new family Reticulibacteraceae fam. nov., and Ktedonospora formicarum gen. nov., sp. nov., Ktedonobacter robiniae sp. nov., Dictyobacter formicarum sp. nov. and Dictyobacter arantiisoli sp. nov., belonging to the class Ktedonobacteria.</title>
        <authorList>
            <person name="Yabe S."/>
            <person name="Zheng Y."/>
            <person name="Wang C.M."/>
            <person name="Sakai Y."/>
            <person name="Abe K."/>
            <person name="Yokota A."/>
            <person name="Donadio S."/>
            <person name="Cavaletti L."/>
            <person name="Monciardini P."/>
        </authorList>
    </citation>
    <scope>NUCLEOTIDE SEQUENCE [LARGE SCALE GENOMIC DNA]</scope>
    <source>
        <strain evidence="8 9">SOSP1-9</strain>
    </source>
</reference>
<evidence type="ECO:0000313" key="8">
    <source>
        <dbReference type="EMBL" id="GHO85693.1"/>
    </source>
</evidence>
<keyword evidence="6 7" id="KW-0503">Monooxygenase</keyword>
<gene>
    <name evidence="8" type="ORF">KSZ_36990</name>
</gene>
<evidence type="ECO:0000256" key="7">
    <source>
        <dbReference type="RuleBase" id="RU000461"/>
    </source>
</evidence>
<comment type="similarity">
    <text evidence="1 7">Belongs to the cytochrome P450 family.</text>
</comment>
<evidence type="ECO:0000313" key="9">
    <source>
        <dbReference type="Proteomes" id="UP000635565"/>
    </source>
</evidence>
<dbReference type="Gene3D" id="1.10.630.10">
    <property type="entry name" value="Cytochrome P450"/>
    <property type="match status" value="1"/>
</dbReference>
<dbReference type="EMBL" id="BNJJ01000010">
    <property type="protein sequence ID" value="GHO85693.1"/>
    <property type="molecule type" value="Genomic_DNA"/>
</dbReference>
<evidence type="ECO:0000256" key="2">
    <source>
        <dbReference type="ARBA" id="ARBA00022617"/>
    </source>
</evidence>
<evidence type="ECO:0000256" key="4">
    <source>
        <dbReference type="ARBA" id="ARBA00023002"/>
    </source>
</evidence>
<keyword evidence="9" id="KW-1185">Reference proteome</keyword>
<keyword evidence="2 7" id="KW-0349">Heme</keyword>
<accession>A0ABQ3VIP4</accession>
<keyword evidence="4 7" id="KW-0560">Oxidoreductase</keyword>
<evidence type="ECO:0000256" key="3">
    <source>
        <dbReference type="ARBA" id="ARBA00022723"/>
    </source>
</evidence>
<dbReference type="PRINTS" id="PR00463">
    <property type="entry name" value="EP450I"/>
</dbReference>